<evidence type="ECO:0000259" key="5">
    <source>
        <dbReference type="Pfam" id="PF25183"/>
    </source>
</evidence>
<keyword evidence="3" id="KW-0998">Cell outer membrane</keyword>
<name>A0A5B9ELT1_9BACT</name>
<evidence type="ECO:0000313" key="6">
    <source>
        <dbReference type="EMBL" id="QEE31086.1"/>
    </source>
</evidence>
<keyword evidence="4" id="KW-0732">Signal</keyword>
<dbReference type="AlphaFoldDB" id="A0A5B9ELT1"/>
<keyword evidence="7" id="KW-1185">Reference proteome</keyword>
<dbReference type="Pfam" id="PF13620">
    <property type="entry name" value="CarboxypepD_reg"/>
    <property type="match status" value="1"/>
</dbReference>
<dbReference type="GO" id="GO:0009279">
    <property type="term" value="C:cell outer membrane"/>
    <property type="evidence" value="ECO:0007669"/>
    <property type="project" value="UniProtKB-SubCell"/>
</dbReference>
<dbReference type="SUPFAM" id="SSF49464">
    <property type="entry name" value="Carboxypeptidase regulatory domain-like"/>
    <property type="match status" value="1"/>
</dbReference>
<proteinExistence type="predicted"/>
<gene>
    <name evidence="6" type="ORF">FTW19_25610</name>
</gene>
<keyword evidence="2" id="KW-0472">Membrane</keyword>
<dbReference type="InterPro" id="IPR057601">
    <property type="entry name" value="Oar-like_b-barrel"/>
</dbReference>
<dbReference type="Gene3D" id="2.40.170.20">
    <property type="entry name" value="TonB-dependent receptor, beta-barrel domain"/>
    <property type="match status" value="1"/>
</dbReference>
<evidence type="ECO:0000256" key="1">
    <source>
        <dbReference type="ARBA" id="ARBA00004442"/>
    </source>
</evidence>
<keyword evidence="6" id="KW-0675">Receptor</keyword>
<accession>A0A5B9ELT1</accession>
<dbReference type="Proteomes" id="UP000321820">
    <property type="component" value="Chromosome"/>
</dbReference>
<organism evidence="6 7">
    <name type="scientific">Terriglobus albidus</name>
    <dbReference type="NCBI Taxonomy" id="1592106"/>
    <lineage>
        <taxon>Bacteria</taxon>
        <taxon>Pseudomonadati</taxon>
        <taxon>Acidobacteriota</taxon>
        <taxon>Terriglobia</taxon>
        <taxon>Terriglobales</taxon>
        <taxon>Acidobacteriaceae</taxon>
        <taxon>Terriglobus</taxon>
    </lineage>
</organism>
<feature type="chain" id="PRO_5022981665" evidence="4">
    <location>
        <begin position="24"/>
        <end position="932"/>
    </location>
</feature>
<protein>
    <submittedName>
        <fullName evidence="6">TonB-dependent receptor</fullName>
    </submittedName>
</protein>
<feature type="signal peptide" evidence="4">
    <location>
        <begin position="1"/>
        <end position="23"/>
    </location>
</feature>
<dbReference type="InterPro" id="IPR036942">
    <property type="entry name" value="Beta-barrel_TonB_sf"/>
</dbReference>
<sequence>MRTALRFFALSICLWAAALIAQAVPRVSQVSLTVLDTSGAAIPGASVHVSLQTGSDRQTDGQGNVTIPLAAGSYDITIKADNFRERTMKKVLVFDGRTTPLSVVLVVAGEDEVVEVSGEEQVSNDSSSNKSALVFKGDKLDTLSDDPEMMQQQLTSLAGGDPTNPPQLYVDGFAHGELPPKESIREIRVNQNPFSPYYDQFGGGRIEVFTKPGANKLHGNVASNFGAQALNANNPYAASVLPYTNYYLDGGVNGPLGKNSSFYFTWQQRGVSANQVINATVLDSNLNPVNVQQTIANKRSVQNDSIRLDHQFGKKNTLIGRYSYSSVLVPVSGAGQLVLASQAYRNSVRTDTFQLTDTHIFSPKVVLDSAVQYLRSKTSSDATSNTPSLIVQGSFSSGSNTIQQEHDHQDRIELREEASISSGNHYLRTGFRYRWYHDSNLSRAGYNGQFIFPSLTAYRITLDGIQRGLTPAAIRAAGGGATQFSLTAGTPNAEVSTADVGVYFDDEWKLNRNFTLNLGIRFESQTAIPDHFDPAPRVGFAWSVLHHGKAKEPFFVIRGGFGIFYQRFDAGNILRTYRQNGVTQQAFIVQNPDFYPNIPSASSLPQYLNTVYRLDPNLRSPMQMQGMVSVDHSLGKYGSISVQYYQRKSTHQWTSLNINAPLPGTYDPSNPNSGVRPLGGNSNLYQFSSNGLSEGRTLGINGNFNVMKSLNLWSFVGFAHQEGNVNFSTSSSSGFFPSNSYNLSADYGRLTGFSPIRYFGGANWKPGWGTAFNVFMSAWSQSNFNITTGTDLNGDAQYNDRPAFATDLTRASVVRTAWGNFDTKPMAGQAIIPINYGTAPGLFYMELYFNKNFYFGKRPESPKDTAKEKLPQKPYRFQVGIGADNLLNTNNPGAPVGVLSSPYFGKSISLNTPFTNNSAANRALLMRGAFFF</sequence>
<dbReference type="Pfam" id="PF25183">
    <property type="entry name" value="OMP_b-brl_4"/>
    <property type="match status" value="2"/>
</dbReference>
<dbReference type="Gene3D" id="2.60.40.1120">
    <property type="entry name" value="Carboxypeptidase-like, regulatory domain"/>
    <property type="match status" value="1"/>
</dbReference>
<reference evidence="6 7" key="1">
    <citation type="submission" date="2019-08" db="EMBL/GenBank/DDBJ databases">
        <title>Complete genome sequence of Terriglobus albidus strain ORNL.</title>
        <authorList>
            <person name="Podar M."/>
        </authorList>
    </citation>
    <scope>NUCLEOTIDE SEQUENCE [LARGE SCALE GENOMIC DNA]</scope>
    <source>
        <strain evidence="6 7">ORNL</strain>
    </source>
</reference>
<evidence type="ECO:0000256" key="3">
    <source>
        <dbReference type="ARBA" id="ARBA00023237"/>
    </source>
</evidence>
<feature type="domain" description="TonB-dependent transporter Oar-like beta-barrel" evidence="5">
    <location>
        <begin position="288"/>
        <end position="528"/>
    </location>
</feature>
<comment type="subcellular location">
    <subcellularLocation>
        <location evidence="1">Cell outer membrane</location>
    </subcellularLocation>
</comment>
<dbReference type="OrthoDB" id="98676at2"/>
<evidence type="ECO:0000256" key="2">
    <source>
        <dbReference type="ARBA" id="ARBA00023136"/>
    </source>
</evidence>
<dbReference type="RefSeq" id="WP_147650380.1">
    <property type="nucleotide sequence ID" value="NZ_CP042806.1"/>
</dbReference>
<feature type="domain" description="TonB-dependent transporter Oar-like beta-barrel" evidence="5">
    <location>
        <begin position="529"/>
        <end position="910"/>
    </location>
</feature>
<dbReference type="InterPro" id="IPR008969">
    <property type="entry name" value="CarboxyPept-like_regulatory"/>
</dbReference>
<evidence type="ECO:0000256" key="4">
    <source>
        <dbReference type="SAM" id="SignalP"/>
    </source>
</evidence>
<dbReference type="EMBL" id="CP042806">
    <property type="protein sequence ID" value="QEE31086.1"/>
    <property type="molecule type" value="Genomic_DNA"/>
</dbReference>
<dbReference type="KEGG" id="talb:FTW19_25610"/>
<dbReference type="SUPFAM" id="SSF56935">
    <property type="entry name" value="Porins"/>
    <property type="match status" value="1"/>
</dbReference>
<evidence type="ECO:0000313" key="7">
    <source>
        <dbReference type="Proteomes" id="UP000321820"/>
    </source>
</evidence>